<dbReference type="AlphaFoldDB" id="A0A9P1IYU1"/>
<proteinExistence type="predicted"/>
<comment type="caution">
    <text evidence="2">The sequence shown here is derived from an EMBL/GenBank/DDBJ whole genome shotgun (WGS) entry which is preliminary data.</text>
</comment>
<evidence type="ECO:0000256" key="1">
    <source>
        <dbReference type="SAM" id="SignalP"/>
    </source>
</evidence>
<organism evidence="2 3">
    <name type="scientific">Caenorhabditis angaria</name>
    <dbReference type="NCBI Taxonomy" id="860376"/>
    <lineage>
        <taxon>Eukaryota</taxon>
        <taxon>Metazoa</taxon>
        <taxon>Ecdysozoa</taxon>
        <taxon>Nematoda</taxon>
        <taxon>Chromadorea</taxon>
        <taxon>Rhabditida</taxon>
        <taxon>Rhabditina</taxon>
        <taxon>Rhabditomorpha</taxon>
        <taxon>Rhabditoidea</taxon>
        <taxon>Rhabditidae</taxon>
        <taxon>Peloderinae</taxon>
        <taxon>Caenorhabditis</taxon>
    </lineage>
</organism>
<name>A0A9P1IYU1_9PELO</name>
<gene>
    <name evidence="2" type="ORF">CAMP_LOCUS16389</name>
</gene>
<dbReference type="Proteomes" id="UP001152747">
    <property type="component" value="Unassembled WGS sequence"/>
</dbReference>
<keyword evidence="1" id="KW-0732">Signal</keyword>
<dbReference type="EMBL" id="CANHGI010000005">
    <property type="protein sequence ID" value="CAI5453752.1"/>
    <property type="molecule type" value="Genomic_DNA"/>
</dbReference>
<accession>A0A9P1IYU1</accession>
<sequence length="131" mass="16103">MFVKLLLILFVLFSTLEAREAWKLTLKDFETSEIEKSIKEQAREELEEPLPAEVYGNYWHIGKHEEMIKEFLEDLEYWDPEPIHQRHQEYLKLIESYKTGKIDKKEMDRVLVEMRKTDRVYLERRHQARKY</sequence>
<feature type="chain" id="PRO_5040280823" description="EF-hand domain-containing protein" evidence="1">
    <location>
        <begin position="19"/>
        <end position="131"/>
    </location>
</feature>
<reference evidence="2" key="1">
    <citation type="submission" date="2022-11" db="EMBL/GenBank/DDBJ databases">
        <authorList>
            <person name="Kikuchi T."/>
        </authorList>
    </citation>
    <scope>NUCLEOTIDE SEQUENCE</scope>
    <source>
        <strain evidence="2">PS1010</strain>
    </source>
</reference>
<feature type="signal peptide" evidence="1">
    <location>
        <begin position="1"/>
        <end position="18"/>
    </location>
</feature>
<evidence type="ECO:0000313" key="2">
    <source>
        <dbReference type="EMBL" id="CAI5453752.1"/>
    </source>
</evidence>
<protein>
    <recommendedName>
        <fullName evidence="4">EF-hand domain-containing protein</fullName>
    </recommendedName>
</protein>
<evidence type="ECO:0000313" key="3">
    <source>
        <dbReference type="Proteomes" id="UP001152747"/>
    </source>
</evidence>
<keyword evidence="3" id="KW-1185">Reference proteome</keyword>
<evidence type="ECO:0008006" key="4">
    <source>
        <dbReference type="Google" id="ProtNLM"/>
    </source>
</evidence>